<evidence type="ECO:0000256" key="3">
    <source>
        <dbReference type="ARBA" id="ARBA00022737"/>
    </source>
</evidence>
<dbReference type="GO" id="GO:0005667">
    <property type="term" value="C:transcription regulator complex"/>
    <property type="evidence" value="ECO:0007669"/>
    <property type="project" value="TreeGrafter"/>
</dbReference>
<evidence type="ECO:0000313" key="6">
    <source>
        <dbReference type="Proteomes" id="UP000298663"/>
    </source>
</evidence>
<keyword evidence="2 4" id="KW-0853">WD repeat</keyword>
<reference evidence="5 6" key="2">
    <citation type="journal article" date="2019" name="G3 (Bethesda)">
        <title>Hybrid Assembly of the Genome of the Entomopathogenic Nematode Steinernema carpocapsae Identifies the X-Chromosome.</title>
        <authorList>
            <person name="Serra L."/>
            <person name="Macchietto M."/>
            <person name="Macias-Munoz A."/>
            <person name="McGill C.J."/>
            <person name="Rodriguez I.M."/>
            <person name="Rodriguez B."/>
            <person name="Murad R."/>
            <person name="Mortazavi A."/>
        </authorList>
    </citation>
    <scope>NUCLEOTIDE SEQUENCE [LARGE SCALE GENOMIC DNA]</scope>
    <source>
        <strain evidence="5 6">ALL</strain>
    </source>
</reference>
<dbReference type="GO" id="GO:0003714">
    <property type="term" value="F:transcription corepressor activity"/>
    <property type="evidence" value="ECO:0007669"/>
    <property type="project" value="TreeGrafter"/>
</dbReference>
<dbReference type="PROSITE" id="PS50294">
    <property type="entry name" value="WD_REPEATS_REGION"/>
    <property type="match status" value="1"/>
</dbReference>
<evidence type="ECO:0000256" key="2">
    <source>
        <dbReference type="ARBA" id="ARBA00022574"/>
    </source>
</evidence>
<dbReference type="EMBL" id="AZBU02000002">
    <property type="protein sequence ID" value="TKR93401.1"/>
    <property type="molecule type" value="Genomic_DNA"/>
</dbReference>
<accession>A0A4U5PB82</accession>
<dbReference type="AlphaFoldDB" id="A0A4U5PB82"/>
<name>A0A4U5PB82_STECR</name>
<protein>
    <submittedName>
        <fullName evidence="5">Uncharacterized protein</fullName>
    </submittedName>
</protein>
<dbReference type="GO" id="GO:0005634">
    <property type="term" value="C:nucleus"/>
    <property type="evidence" value="ECO:0007669"/>
    <property type="project" value="InterPro"/>
</dbReference>
<dbReference type="PROSITE" id="PS00678">
    <property type="entry name" value="WD_REPEATS_1"/>
    <property type="match status" value="1"/>
</dbReference>
<dbReference type="OrthoDB" id="2624652at2759"/>
<proteinExistence type="inferred from homology"/>
<keyword evidence="3" id="KW-0677">Repeat</keyword>
<dbReference type="Pfam" id="PF00400">
    <property type="entry name" value="WD40"/>
    <property type="match status" value="5"/>
</dbReference>
<feature type="repeat" description="WD" evidence="4">
    <location>
        <begin position="170"/>
        <end position="211"/>
    </location>
</feature>
<dbReference type="Gene3D" id="2.130.10.10">
    <property type="entry name" value="YVTN repeat-like/Quinoprotein amine dehydrogenase"/>
    <property type="match status" value="1"/>
</dbReference>
<evidence type="ECO:0000313" key="5">
    <source>
        <dbReference type="EMBL" id="TKR93401.1"/>
    </source>
</evidence>
<feature type="repeat" description="WD" evidence="4">
    <location>
        <begin position="297"/>
        <end position="338"/>
    </location>
</feature>
<dbReference type="InterPro" id="IPR015943">
    <property type="entry name" value="WD40/YVTN_repeat-like_dom_sf"/>
</dbReference>
<dbReference type="InterPro" id="IPR009146">
    <property type="entry name" value="Groucho_enhance"/>
</dbReference>
<organism evidence="5 6">
    <name type="scientific">Steinernema carpocapsae</name>
    <name type="common">Entomopathogenic nematode</name>
    <dbReference type="NCBI Taxonomy" id="34508"/>
    <lineage>
        <taxon>Eukaryota</taxon>
        <taxon>Metazoa</taxon>
        <taxon>Ecdysozoa</taxon>
        <taxon>Nematoda</taxon>
        <taxon>Chromadorea</taxon>
        <taxon>Rhabditida</taxon>
        <taxon>Tylenchina</taxon>
        <taxon>Panagrolaimomorpha</taxon>
        <taxon>Strongyloidoidea</taxon>
        <taxon>Steinernematidae</taxon>
        <taxon>Steinernema</taxon>
    </lineage>
</organism>
<dbReference type="PANTHER" id="PTHR10814:SF21">
    <property type="entry name" value="PROTEIN GROUCHO"/>
    <property type="match status" value="1"/>
</dbReference>
<dbReference type="SUPFAM" id="SSF50978">
    <property type="entry name" value="WD40 repeat-like"/>
    <property type="match status" value="1"/>
</dbReference>
<dbReference type="PRINTS" id="PR01850">
    <property type="entry name" value="GROUCHOFAMLY"/>
</dbReference>
<evidence type="ECO:0000256" key="1">
    <source>
        <dbReference type="ARBA" id="ARBA00005969"/>
    </source>
</evidence>
<dbReference type="FunFam" id="2.130.10.10:FF:001072">
    <property type="entry name" value="Transcription factor unc-37"/>
    <property type="match status" value="1"/>
</dbReference>
<sequence length="373" mass="40984">MSSALLSNPHLANFPGGRIFDPHHMARLGALGSSLSAPNGKPTYAFKKTSTGNMPVNFDREPVSGAGYPRSIRKLYDLPHGEVVCAVTISNNNRTVYTGGKGCVKVWDITQTDNHNHTLTPLSELKIECLRESYIRSCKLFNDSSTLIVGGEAQQIAVYDVQSDKMKGELDSGSQACYALALTPDNRLGFSCCANGEIVVWDIHNQQKIETLAGHADGASCVDLSPDGRLWTGGLDNTVRMWDLKEYKEIKKIEFESQIFSLGCCPLETEKYVAVGMENSNVELFGIDENLDEKYSFHLHESCVLSLKFARSGKWFASTGKDNVLNAWKTPNGYSLFQSKESASVLTCDISSDDQFIVTGSGDKKATVFQVNY</sequence>
<dbReference type="Proteomes" id="UP000298663">
    <property type="component" value="Unassembled WGS sequence"/>
</dbReference>
<comment type="similarity">
    <text evidence="1">Belongs to the WD repeat Groucho/TLE family.</text>
</comment>
<dbReference type="STRING" id="34508.A0A4U5PB82"/>
<gene>
    <name evidence="5" type="ORF">L596_007867</name>
</gene>
<dbReference type="InterPro" id="IPR036322">
    <property type="entry name" value="WD40_repeat_dom_sf"/>
</dbReference>
<keyword evidence="6" id="KW-1185">Reference proteome</keyword>
<feature type="repeat" description="WD" evidence="4">
    <location>
        <begin position="212"/>
        <end position="252"/>
    </location>
</feature>
<dbReference type="InterPro" id="IPR001680">
    <property type="entry name" value="WD40_rpt"/>
</dbReference>
<evidence type="ECO:0000256" key="4">
    <source>
        <dbReference type="PROSITE-ProRule" id="PRU00221"/>
    </source>
</evidence>
<dbReference type="InterPro" id="IPR019775">
    <property type="entry name" value="WD40_repeat_CS"/>
</dbReference>
<dbReference type="PROSITE" id="PS50082">
    <property type="entry name" value="WD_REPEATS_2"/>
    <property type="match status" value="3"/>
</dbReference>
<dbReference type="SMART" id="SM00320">
    <property type="entry name" value="WD40"/>
    <property type="match status" value="6"/>
</dbReference>
<reference evidence="5 6" key="1">
    <citation type="journal article" date="2015" name="Genome Biol.">
        <title>Comparative genomics of Steinernema reveals deeply conserved gene regulatory networks.</title>
        <authorList>
            <person name="Dillman A.R."/>
            <person name="Macchietto M."/>
            <person name="Porter C.F."/>
            <person name="Rogers A."/>
            <person name="Williams B."/>
            <person name="Antoshechkin I."/>
            <person name="Lee M.M."/>
            <person name="Goodwin Z."/>
            <person name="Lu X."/>
            <person name="Lewis E.E."/>
            <person name="Goodrich-Blair H."/>
            <person name="Stock S.P."/>
            <person name="Adams B.J."/>
            <person name="Sternberg P.W."/>
            <person name="Mortazavi A."/>
        </authorList>
    </citation>
    <scope>NUCLEOTIDE SEQUENCE [LARGE SCALE GENOMIC DNA]</scope>
    <source>
        <strain evidence="5 6">ALL</strain>
    </source>
</reference>
<dbReference type="PANTHER" id="PTHR10814">
    <property type="entry name" value="TRANSDUCIN-LIKE ENHANCER PROTEIN"/>
    <property type="match status" value="1"/>
</dbReference>
<comment type="caution">
    <text evidence="5">The sequence shown here is derived from an EMBL/GenBank/DDBJ whole genome shotgun (WGS) entry which is preliminary data.</text>
</comment>
<dbReference type="GO" id="GO:0090090">
    <property type="term" value="P:negative regulation of canonical Wnt signaling pathway"/>
    <property type="evidence" value="ECO:0007669"/>
    <property type="project" value="TreeGrafter"/>
</dbReference>